<organism evidence="2 3">
    <name type="scientific">Brachionus calyciflorus</name>
    <dbReference type="NCBI Taxonomy" id="104777"/>
    <lineage>
        <taxon>Eukaryota</taxon>
        <taxon>Metazoa</taxon>
        <taxon>Spiralia</taxon>
        <taxon>Gnathifera</taxon>
        <taxon>Rotifera</taxon>
        <taxon>Eurotatoria</taxon>
        <taxon>Monogononta</taxon>
        <taxon>Pseudotrocha</taxon>
        <taxon>Ploima</taxon>
        <taxon>Brachionidae</taxon>
        <taxon>Brachionus</taxon>
    </lineage>
</organism>
<keyword evidence="1" id="KW-1133">Transmembrane helix</keyword>
<evidence type="ECO:0000256" key="1">
    <source>
        <dbReference type="SAM" id="Phobius"/>
    </source>
</evidence>
<protein>
    <submittedName>
        <fullName evidence="2">Uncharacterized protein</fullName>
    </submittedName>
</protein>
<keyword evidence="1" id="KW-0472">Membrane</keyword>
<feature type="transmembrane region" description="Helical" evidence="1">
    <location>
        <begin position="127"/>
        <end position="147"/>
    </location>
</feature>
<evidence type="ECO:0000313" key="3">
    <source>
        <dbReference type="Proteomes" id="UP000663879"/>
    </source>
</evidence>
<feature type="transmembrane region" description="Helical" evidence="1">
    <location>
        <begin position="162"/>
        <end position="180"/>
    </location>
</feature>
<gene>
    <name evidence="2" type="ORF">OXX778_LOCUS6582</name>
</gene>
<comment type="caution">
    <text evidence="2">The sequence shown here is derived from an EMBL/GenBank/DDBJ whole genome shotgun (WGS) entry which is preliminary data.</text>
</comment>
<dbReference type="Proteomes" id="UP000663879">
    <property type="component" value="Unassembled WGS sequence"/>
</dbReference>
<dbReference type="EMBL" id="CAJNOC010000790">
    <property type="protein sequence ID" value="CAF0803259.1"/>
    <property type="molecule type" value="Genomic_DNA"/>
</dbReference>
<keyword evidence="1" id="KW-0812">Transmembrane</keyword>
<evidence type="ECO:0000313" key="2">
    <source>
        <dbReference type="EMBL" id="CAF0803259.1"/>
    </source>
</evidence>
<accession>A0A813T173</accession>
<dbReference type="AlphaFoldDB" id="A0A813T173"/>
<sequence>MAINYSRNDVLLAIGQLAKKALDYTETKIAAIISFKPLFDKIENDLKILIDHFQLSAEKNFNQENLNKIDQSAKSYLKEIIFINENLPRNPSKVTANIIDVRKQLEIQNRTHEAKLKIFQNNVRKKLIFSEIIFVVFLGFLFIKFSLTPSSLVKIGKYSIKAIYLIFLVILSERVCFFYFGKKIIRQQTSDIIETVDFFNEKIQLLDSLDQVFYRAKEKIYDYKSSLNPLVFDVGFLKRITVSESEMVICRCKQMIEAISKVHVQIRALSNENLRKWINENNIELIDY</sequence>
<reference evidence="2" key="1">
    <citation type="submission" date="2021-02" db="EMBL/GenBank/DDBJ databases">
        <authorList>
            <person name="Nowell W R."/>
        </authorList>
    </citation>
    <scope>NUCLEOTIDE SEQUENCE</scope>
    <source>
        <strain evidence="2">Ploen Becks lab</strain>
    </source>
</reference>
<proteinExistence type="predicted"/>
<name>A0A813T173_9BILA</name>
<keyword evidence="3" id="KW-1185">Reference proteome</keyword>